<protein>
    <submittedName>
        <fullName evidence="1">Uncharacterized protein</fullName>
    </submittedName>
</protein>
<sequence>MSEGQFKYSEYRLEQNTQLLFDREKTWTSTNHYSNNKKDSVSMEVALYGRFKAQQRIEKRMSHLEVNYGIIKSNLDLYPKSEKSLFLKYFIVCLNT</sequence>
<name>A0A9P0NZ90_ACAOB</name>
<dbReference type="EMBL" id="CAKOFQ010006687">
    <property type="protein sequence ID" value="CAH1960277.1"/>
    <property type="molecule type" value="Genomic_DNA"/>
</dbReference>
<gene>
    <name evidence="1" type="ORF">ACAOBT_LOCUS3629</name>
</gene>
<organism evidence="1 2">
    <name type="scientific">Acanthoscelides obtectus</name>
    <name type="common">Bean weevil</name>
    <name type="synonym">Bruchus obtectus</name>
    <dbReference type="NCBI Taxonomy" id="200917"/>
    <lineage>
        <taxon>Eukaryota</taxon>
        <taxon>Metazoa</taxon>
        <taxon>Ecdysozoa</taxon>
        <taxon>Arthropoda</taxon>
        <taxon>Hexapoda</taxon>
        <taxon>Insecta</taxon>
        <taxon>Pterygota</taxon>
        <taxon>Neoptera</taxon>
        <taxon>Endopterygota</taxon>
        <taxon>Coleoptera</taxon>
        <taxon>Polyphaga</taxon>
        <taxon>Cucujiformia</taxon>
        <taxon>Chrysomeloidea</taxon>
        <taxon>Chrysomelidae</taxon>
        <taxon>Bruchinae</taxon>
        <taxon>Bruchini</taxon>
        <taxon>Acanthoscelides</taxon>
    </lineage>
</organism>
<keyword evidence="2" id="KW-1185">Reference proteome</keyword>
<dbReference type="Proteomes" id="UP001152888">
    <property type="component" value="Unassembled WGS sequence"/>
</dbReference>
<dbReference type="OrthoDB" id="6605035at2759"/>
<accession>A0A9P0NZ90</accession>
<proteinExistence type="predicted"/>
<evidence type="ECO:0000313" key="1">
    <source>
        <dbReference type="EMBL" id="CAH1960277.1"/>
    </source>
</evidence>
<dbReference type="AlphaFoldDB" id="A0A9P0NZ90"/>
<comment type="caution">
    <text evidence="1">The sequence shown here is derived from an EMBL/GenBank/DDBJ whole genome shotgun (WGS) entry which is preliminary data.</text>
</comment>
<evidence type="ECO:0000313" key="2">
    <source>
        <dbReference type="Proteomes" id="UP001152888"/>
    </source>
</evidence>
<reference evidence="1" key="1">
    <citation type="submission" date="2022-03" db="EMBL/GenBank/DDBJ databases">
        <authorList>
            <person name="Sayadi A."/>
        </authorList>
    </citation>
    <scope>NUCLEOTIDE SEQUENCE</scope>
</reference>